<dbReference type="InterPro" id="IPR003423">
    <property type="entry name" value="OMP_efflux"/>
</dbReference>
<evidence type="ECO:0000313" key="3">
    <source>
        <dbReference type="EMBL" id="GAA0744458.1"/>
    </source>
</evidence>
<dbReference type="NCBIfam" id="TIGR01845">
    <property type="entry name" value="outer_NodT"/>
    <property type="match status" value="1"/>
</dbReference>
<dbReference type="Proteomes" id="UP001500279">
    <property type="component" value="Unassembled WGS sequence"/>
</dbReference>
<dbReference type="EMBL" id="BAAAEW010000004">
    <property type="protein sequence ID" value="GAA0744458.1"/>
    <property type="molecule type" value="Genomic_DNA"/>
</dbReference>
<keyword evidence="2" id="KW-0449">Lipoprotein</keyword>
<evidence type="ECO:0000256" key="2">
    <source>
        <dbReference type="RuleBase" id="RU362097"/>
    </source>
</evidence>
<dbReference type="PANTHER" id="PTHR30203:SF33">
    <property type="entry name" value="BLR4455 PROTEIN"/>
    <property type="match status" value="1"/>
</dbReference>
<evidence type="ECO:0000256" key="1">
    <source>
        <dbReference type="ARBA" id="ARBA00007613"/>
    </source>
</evidence>
<protein>
    <recommendedName>
        <fullName evidence="5">Efflux transporter outer membrane subunit</fullName>
    </recommendedName>
</protein>
<sequence>MAQARAALGIQQAEALPTLAAQAGGQRQRVPGDLNLTGRPVVGNDFQVGLGLASWELDFWGRVRSLEGAARESFLASEAAQAAARLSLITQVAQADLALRELDERLALANLTVSSRSESLRIFTRRVEVGATSRLALTQVQTLLTQAQALSAQLDLARANQAHALMLLVGGPLDSRTVPLLAATRLAELQPGLPAELLDHRPDLLAAEHQLKAANANIGAARAAFFPRIALTGQAGTASAELNGLFATGSAAWSFAPQITLPLFDGGRREANLAGAQARRDEALARYEATVQGAFRDVNDALAARQGLARQLAIAQQALAAQRERARLSTLRYDAGSAAFLEVLDAQRDLLAAEQQQVQAQRALLSSQVSLYAALGGDAL</sequence>
<dbReference type="Pfam" id="PF02321">
    <property type="entry name" value="OEP"/>
    <property type="match status" value="2"/>
</dbReference>
<reference evidence="3 4" key="1">
    <citation type="journal article" date="2019" name="Int. J. Syst. Evol. Microbiol.">
        <title>The Global Catalogue of Microorganisms (GCM) 10K type strain sequencing project: providing services to taxonomists for standard genome sequencing and annotation.</title>
        <authorList>
            <consortium name="The Broad Institute Genomics Platform"/>
            <consortium name="The Broad Institute Genome Sequencing Center for Infectious Disease"/>
            <person name="Wu L."/>
            <person name="Ma J."/>
        </authorList>
    </citation>
    <scope>NUCLEOTIDE SEQUENCE [LARGE SCALE GENOMIC DNA]</scope>
    <source>
        <strain evidence="3 4">JCM 15503</strain>
    </source>
</reference>
<proteinExistence type="inferred from homology"/>
<gene>
    <name evidence="3" type="ORF">GCM10009107_10000</name>
</gene>
<accession>A0ABN1JQ44</accession>
<comment type="caution">
    <text evidence="3">The sequence shown here is derived from an EMBL/GenBank/DDBJ whole genome shotgun (WGS) entry which is preliminary data.</text>
</comment>
<keyword evidence="4" id="KW-1185">Reference proteome</keyword>
<dbReference type="InterPro" id="IPR010131">
    <property type="entry name" value="MdtP/NodT-like"/>
</dbReference>
<comment type="similarity">
    <text evidence="1 2">Belongs to the outer membrane factor (OMF) (TC 1.B.17) family.</text>
</comment>
<organism evidence="3 4">
    <name type="scientific">Ideonella azotifigens</name>
    <dbReference type="NCBI Taxonomy" id="513160"/>
    <lineage>
        <taxon>Bacteria</taxon>
        <taxon>Pseudomonadati</taxon>
        <taxon>Pseudomonadota</taxon>
        <taxon>Betaproteobacteria</taxon>
        <taxon>Burkholderiales</taxon>
        <taxon>Sphaerotilaceae</taxon>
        <taxon>Ideonella</taxon>
    </lineage>
</organism>
<keyword evidence="2" id="KW-0564">Palmitate</keyword>
<dbReference type="Gene3D" id="1.20.1600.10">
    <property type="entry name" value="Outer membrane efflux proteins (OEP)"/>
    <property type="match status" value="1"/>
</dbReference>
<dbReference type="PANTHER" id="PTHR30203">
    <property type="entry name" value="OUTER MEMBRANE CATION EFFLUX PROTEIN"/>
    <property type="match status" value="1"/>
</dbReference>
<comment type="subcellular location">
    <subcellularLocation>
        <location evidence="2">Cell membrane</location>
        <topology evidence="2">Lipid-anchor</topology>
    </subcellularLocation>
</comment>
<evidence type="ECO:0008006" key="5">
    <source>
        <dbReference type="Google" id="ProtNLM"/>
    </source>
</evidence>
<name>A0ABN1JQ44_9BURK</name>
<evidence type="ECO:0000313" key="4">
    <source>
        <dbReference type="Proteomes" id="UP001500279"/>
    </source>
</evidence>
<keyword evidence="2" id="KW-0812">Transmembrane</keyword>
<keyword evidence="2" id="KW-1134">Transmembrane beta strand</keyword>
<dbReference type="Gene3D" id="2.20.200.10">
    <property type="entry name" value="Outer membrane efflux proteins (OEP)"/>
    <property type="match status" value="1"/>
</dbReference>
<keyword evidence="2" id="KW-0472">Membrane</keyword>
<dbReference type="SUPFAM" id="SSF56954">
    <property type="entry name" value="Outer membrane efflux proteins (OEP)"/>
    <property type="match status" value="1"/>
</dbReference>